<sequence>MPATPNHVPEPSRTDPALIRNFCIIAHIDHGKSTLADRMLQLTGVVEQRQMRAQYLDRMDIERERGITIKSQAVRLPWAPTQDPGNTHILNMIDTPGHVDFTYEVSRSLAACEGTILLVDAAQGIEAQTLANLYLAMENDLTIIPVLNKIDLPAAQPEKFAEELANLVGCEPDDVLKVSAKTGLGVEALLDKVVAEIPPPVGVKDAPARAMIFDSVYDSYRGVVTYVRVIDGQLNKRERIRMMSTNATHELLEIGCNSPEMLPADGLGVGEVGYLITGVKDVRQSKVGDTITSQAKGATEALGGYKDPKPMVFSGLYPLDGSDYPELREALDKLQLNDAALVYEPETSAALGFGFRVGFLGLLHLDVVRERLEREFGLDLIATAPNVVYRVIMEDGIEHTVTNPSEFPEGKLAEVYEPVVRATILAPTEFIGAIMELCQTRRGTLLGMDYLSEDRVEIRYTLPLAEIVFDFFDQLKSKTRGYASLDYEPTGEQSSSLVKVDILLHGDKVDAFSAITHKDQAYAYGVRLVAKLKELIPRQNFEVPVQAAIGSRVIARETIRAIRKDVLAKCYGGDISRKRKLLEKQKEGKKRMKMVGSVEVPQEAFIAVLSSDDSAGPAKGKK</sequence>
<dbReference type="EMBL" id="CP063374">
    <property type="protein sequence ID" value="QOV46608.1"/>
    <property type="molecule type" value="Genomic_DNA"/>
</dbReference>
<feature type="domain" description="Tr-type G" evidence="13">
    <location>
        <begin position="17"/>
        <end position="201"/>
    </location>
</feature>
<keyword evidence="14" id="KW-0251">Elongation factor</keyword>
<dbReference type="GO" id="GO:0003924">
    <property type="term" value="F:GTPase activity"/>
    <property type="evidence" value="ECO:0007669"/>
    <property type="project" value="UniProtKB-UniRule"/>
</dbReference>
<evidence type="ECO:0000256" key="10">
    <source>
        <dbReference type="ARBA" id="ARBA00061052"/>
    </source>
</evidence>
<keyword evidence="15" id="KW-1185">Reference proteome</keyword>
<dbReference type="InterPro" id="IPR000795">
    <property type="entry name" value="T_Tr_GTP-bd_dom"/>
</dbReference>
<feature type="binding site" evidence="12">
    <location>
        <begin position="148"/>
        <end position="151"/>
    </location>
    <ligand>
        <name>GTP</name>
        <dbReference type="ChEBI" id="CHEBI:37565"/>
    </ligand>
</feature>
<dbReference type="HAMAP" id="MF_00071">
    <property type="entry name" value="LepA"/>
    <property type="match status" value="1"/>
</dbReference>
<dbReference type="Pfam" id="PF06421">
    <property type="entry name" value="LepA_C"/>
    <property type="match status" value="1"/>
</dbReference>
<dbReference type="SUPFAM" id="SSF50447">
    <property type="entry name" value="Translation proteins"/>
    <property type="match status" value="1"/>
</dbReference>
<accession>A0A7M2TFT7</accession>
<evidence type="ECO:0000256" key="9">
    <source>
        <dbReference type="ARBA" id="ARBA00057626"/>
    </source>
</evidence>
<keyword evidence="6 12" id="KW-0342">GTP-binding</keyword>
<dbReference type="FunFam" id="3.30.70.870:FF:000004">
    <property type="entry name" value="Translation factor GUF1, mitochondrial"/>
    <property type="match status" value="1"/>
</dbReference>
<dbReference type="SUPFAM" id="SSF52540">
    <property type="entry name" value="P-loop containing nucleoside triphosphate hydrolases"/>
    <property type="match status" value="1"/>
</dbReference>
<evidence type="ECO:0000256" key="1">
    <source>
        <dbReference type="ARBA" id="ARBA00005454"/>
    </source>
</evidence>
<comment type="similarity">
    <text evidence="10">Belongs to the GTP-binding elongation factor family. LepA subfamily.</text>
</comment>
<comment type="catalytic activity">
    <reaction evidence="8 12">
        <text>GTP + H2O = GDP + phosphate + H(+)</text>
        <dbReference type="Rhea" id="RHEA:19669"/>
        <dbReference type="ChEBI" id="CHEBI:15377"/>
        <dbReference type="ChEBI" id="CHEBI:15378"/>
        <dbReference type="ChEBI" id="CHEBI:37565"/>
        <dbReference type="ChEBI" id="CHEBI:43474"/>
        <dbReference type="ChEBI" id="CHEBI:58189"/>
        <dbReference type="EC" id="3.6.5.n1"/>
    </reaction>
</comment>
<protein>
    <recommendedName>
        <fullName evidence="11 12">Elongation factor 4</fullName>
        <shortName evidence="12">EF-4</shortName>
        <ecNumber evidence="11 12">3.6.5.n1</ecNumber>
    </recommendedName>
    <alternativeName>
        <fullName evidence="12">Ribosomal back-translocase LepA</fullName>
    </alternativeName>
</protein>
<keyword evidence="2 12" id="KW-1003">Cell membrane</keyword>
<dbReference type="PROSITE" id="PS00301">
    <property type="entry name" value="G_TR_1"/>
    <property type="match status" value="1"/>
</dbReference>
<dbReference type="NCBIfam" id="TIGR00231">
    <property type="entry name" value="small_GTP"/>
    <property type="match status" value="1"/>
</dbReference>
<dbReference type="PRINTS" id="PR00315">
    <property type="entry name" value="ELONGATNFCT"/>
</dbReference>
<dbReference type="InterPro" id="IPR027417">
    <property type="entry name" value="P-loop_NTPase"/>
</dbReference>
<dbReference type="CDD" id="cd03709">
    <property type="entry name" value="lepA_C"/>
    <property type="match status" value="1"/>
</dbReference>
<dbReference type="PANTHER" id="PTHR43512:SF4">
    <property type="entry name" value="TRANSLATION FACTOR GUF1 HOMOLOG, CHLOROPLASTIC"/>
    <property type="match status" value="1"/>
</dbReference>
<dbReference type="Gene3D" id="3.30.70.240">
    <property type="match status" value="1"/>
</dbReference>
<dbReference type="FunFam" id="3.30.70.2570:FF:000001">
    <property type="entry name" value="Translation factor GUF1, mitochondrial"/>
    <property type="match status" value="1"/>
</dbReference>
<dbReference type="Gene3D" id="3.40.50.300">
    <property type="entry name" value="P-loop containing nucleotide triphosphate hydrolases"/>
    <property type="match status" value="1"/>
</dbReference>
<evidence type="ECO:0000313" key="15">
    <source>
        <dbReference type="Proteomes" id="UP000594008"/>
    </source>
</evidence>
<evidence type="ECO:0000256" key="7">
    <source>
        <dbReference type="ARBA" id="ARBA00023136"/>
    </source>
</evidence>
<evidence type="ECO:0000256" key="6">
    <source>
        <dbReference type="ARBA" id="ARBA00023134"/>
    </source>
</evidence>
<dbReference type="RefSeq" id="WP_189698374.1">
    <property type="nucleotide sequence ID" value="NZ_BMTA01000008.1"/>
</dbReference>
<dbReference type="Gene3D" id="2.40.30.10">
    <property type="entry name" value="Translation factors"/>
    <property type="match status" value="1"/>
</dbReference>
<dbReference type="InterPro" id="IPR035654">
    <property type="entry name" value="LepA_IV"/>
</dbReference>
<keyword evidence="4 12" id="KW-0378">Hydrolase</keyword>
<dbReference type="KEGG" id="schf:IPT68_12285"/>
<evidence type="ECO:0000256" key="3">
    <source>
        <dbReference type="ARBA" id="ARBA00022741"/>
    </source>
</evidence>
<dbReference type="InterPro" id="IPR006297">
    <property type="entry name" value="EF-4"/>
</dbReference>
<dbReference type="CDD" id="cd03699">
    <property type="entry name" value="EF4_II"/>
    <property type="match status" value="1"/>
</dbReference>
<dbReference type="FunFam" id="3.30.70.240:FF:000007">
    <property type="entry name" value="Translation factor GUF1, mitochondrial"/>
    <property type="match status" value="1"/>
</dbReference>
<keyword evidence="5 12" id="KW-0648">Protein biosynthesis</keyword>
<dbReference type="InterPro" id="IPR005225">
    <property type="entry name" value="Small_GTP-bd"/>
</dbReference>
<dbReference type="Gene3D" id="3.30.70.870">
    <property type="entry name" value="Elongation Factor G (Translational Gtpase), domain 3"/>
    <property type="match status" value="1"/>
</dbReference>
<proteinExistence type="inferred from homology"/>
<dbReference type="InterPro" id="IPR013842">
    <property type="entry name" value="LepA_CTD"/>
</dbReference>
<comment type="subcellular location">
    <subcellularLocation>
        <location evidence="12">Cell membrane</location>
        <topology evidence="12">Peripheral membrane protein</topology>
        <orientation evidence="12">Cytoplasmic side</orientation>
    </subcellularLocation>
</comment>
<dbReference type="SMART" id="SM00838">
    <property type="entry name" value="EFG_C"/>
    <property type="match status" value="1"/>
</dbReference>
<dbReference type="EC" id="3.6.5.n1" evidence="11 12"/>
<evidence type="ECO:0000256" key="8">
    <source>
        <dbReference type="ARBA" id="ARBA00050293"/>
    </source>
</evidence>
<evidence type="ECO:0000256" key="2">
    <source>
        <dbReference type="ARBA" id="ARBA00022475"/>
    </source>
</evidence>
<dbReference type="GO" id="GO:0005525">
    <property type="term" value="F:GTP binding"/>
    <property type="evidence" value="ECO:0007669"/>
    <property type="project" value="UniProtKB-UniRule"/>
</dbReference>
<organism evidence="14 15">
    <name type="scientific">Streptomyces chromofuscus</name>
    <dbReference type="NCBI Taxonomy" id="42881"/>
    <lineage>
        <taxon>Bacteria</taxon>
        <taxon>Bacillati</taxon>
        <taxon>Actinomycetota</taxon>
        <taxon>Actinomycetes</taxon>
        <taxon>Kitasatosporales</taxon>
        <taxon>Streptomycetaceae</taxon>
        <taxon>Streptomyces</taxon>
    </lineage>
</organism>
<dbReference type="GO" id="GO:0003746">
    <property type="term" value="F:translation elongation factor activity"/>
    <property type="evidence" value="ECO:0007669"/>
    <property type="project" value="UniProtKB-UniRule"/>
</dbReference>
<dbReference type="Pfam" id="PF00679">
    <property type="entry name" value="EFG_C"/>
    <property type="match status" value="1"/>
</dbReference>
<feature type="binding site" evidence="12">
    <location>
        <begin position="29"/>
        <end position="34"/>
    </location>
    <ligand>
        <name>GTP</name>
        <dbReference type="ChEBI" id="CHEBI:37565"/>
    </ligand>
</feature>
<evidence type="ECO:0000313" key="14">
    <source>
        <dbReference type="EMBL" id="QOV46608.1"/>
    </source>
</evidence>
<keyword evidence="3 12" id="KW-0547">Nucleotide-binding</keyword>
<evidence type="ECO:0000256" key="4">
    <source>
        <dbReference type="ARBA" id="ARBA00022801"/>
    </source>
</evidence>
<dbReference type="GO" id="GO:0045727">
    <property type="term" value="P:positive regulation of translation"/>
    <property type="evidence" value="ECO:0007669"/>
    <property type="project" value="UniProtKB-UniRule"/>
</dbReference>
<name>A0A7M2TFT7_STRCW</name>
<dbReference type="GO" id="GO:0043022">
    <property type="term" value="F:ribosome binding"/>
    <property type="evidence" value="ECO:0007669"/>
    <property type="project" value="UniProtKB-UniRule"/>
</dbReference>
<dbReference type="FunFam" id="3.40.50.300:FF:000078">
    <property type="entry name" value="Elongation factor 4"/>
    <property type="match status" value="1"/>
</dbReference>
<comment type="function">
    <text evidence="9 12">Required for accurate and efficient protein synthesis under certain stress conditions. May act as a fidelity factor of the translation reaction, by catalyzing a one-codon backward translocation of tRNAs on improperly translocated ribosomes. Back-translocation proceeds from a post-translocation (POST) complex to a pre-translocation (PRE) complex, thus giving elongation factor G a second chance to translocate the tRNAs correctly. Binds to ribosomes in a GTP-dependent manner.</text>
</comment>
<dbReference type="SUPFAM" id="SSF54980">
    <property type="entry name" value="EF-G C-terminal domain-like"/>
    <property type="match status" value="2"/>
</dbReference>
<dbReference type="Pfam" id="PF03144">
    <property type="entry name" value="GTP_EFTU_D2"/>
    <property type="match status" value="1"/>
</dbReference>
<dbReference type="AlphaFoldDB" id="A0A7M2TFT7"/>
<dbReference type="Gene3D" id="3.30.70.2570">
    <property type="entry name" value="Elongation factor 4, C-terminal domain"/>
    <property type="match status" value="1"/>
</dbReference>
<comment type="similarity">
    <text evidence="1 12">Belongs to the TRAFAC class translation factor GTPase superfamily. Classic translation factor GTPase family. LepA subfamily.</text>
</comment>
<dbReference type="CDD" id="cd16260">
    <property type="entry name" value="EF4_III"/>
    <property type="match status" value="1"/>
</dbReference>
<dbReference type="NCBIfam" id="TIGR01393">
    <property type="entry name" value="lepA"/>
    <property type="match status" value="1"/>
</dbReference>
<dbReference type="PANTHER" id="PTHR43512">
    <property type="entry name" value="TRANSLATION FACTOR GUF1-RELATED"/>
    <property type="match status" value="1"/>
</dbReference>
<evidence type="ECO:0000256" key="12">
    <source>
        <dbReference type="HAMAP-Rule" id="MF_00071"/>
    </source>
</evidence>
<reference evidence="14 15" key="1">
    <citation type="submission" date="2020-10" db="EMBL/GenBank/DDBJ databases">
        <title>Streptomyces chromofuscus complate genome analysis.</title>
        <authorList>
            <person name="Anwar N."/>
        </authorList>
    </citation>
    <scope>NUCLEOTIDE SEQUENCE [LARGE SCALE GENOMIC DNA]</scope>
    <source>
        <strain evidence="14 15">DSM 40273</strain>
    </source>
</reference>
<dbReference type="InterPro" id="IPR035647">
    <property type="entry name" value="EFG_III/V"/>
</dbReference>
<evidence type="ECO:0000259" key="13">
    <source>
        <dbReference type="PROSITE" id="PS51722"/>
    </source>
</evidence>
<gene>
    <name evidence="12 14" type="primary">lepA</name>
    <name evidence="14" type="ORF">IPT68_12285</name>
</gene>
<dbReference type="PROSITE" id="PS51722">
    <property type="entry name" value="G_TR_2"/>
    <property type="match status" value="1"/>
</dbReference>
<dbReference type="FunFam" id="2.40.30.10:FF:000015">
    <property type="entry name" value="Translation factor GUF1, mitochondrial"/>
    <property type="match status" value="1"/>
</dbReference>
<dbReference type="CDD" id="cd01890">
    <property type="entry name" value="LepA"/>
    <property type="match status" value="1"/>
</dbReference>
<dbReference type="Proteomes" id="UP000594008">
    <property type="component" value="Chromosome"/>
</dbReference>
<dbReference type="InterPro" id="IPR004161">
    <property type="entry name" value="EFTu-like_2"/>
</dbReference>
<evidence type="ECO:0000256" key="11">
    <source>
        <dbReference type="ARBA" id="ARBA00066744"/>
    </source>
</evidence>
<dbReference type="Pfam" id="PF00009">
    <property type="entry name" value="GTP_EFTU"/>
    <property type="match status" value="1"/>
</dbReference>
<dbReference type="GO" id="GO:0005886">
    <property type="term" value="C:plasma membrane"/>
    <property type="evidence" value="ECO:0007669"/>
    <property type="project" value="UniProtKB-SubCell"/>
</dbReference>
<dbReference type="InterPro" id="IPR031157">
    <property type="entry name" value="G_TR_CS"/>
</dbReference>
<keyword evidence="7 12" id="KW-0472">Membrane</keyword>
<dbReference type="InterPro" id="IPR000640">
    <property type="entry name" value="EFG_V-like"/>
</dbReference>
<evidence type="ECO:0000256" key="5">
    <source>
        <dbReference type="ARBA" id="ARBA00022917"/>
    </source>
</evidence>
<dbReference type="InterPro" id="IPR009000">
    <property type="entry name" value="Transl_B-barrel_sf"/>
</dbReference>
<dbReference type="InterPro" id="IPR038363">
    <property type="entry name" value="LepA_C_sf"/>
</dbReference>